<feature type="region of interest" description="Disordered" evidence="1">
    <location>
        <begin position="164"/>
        <end position="274"/>
    </location>
</feature>
<dbReference type="Gene3D" id="3.15.10.10">
    <property type="entry name" value="Bactericidal permeability-increasing protein, domain 1"/>
    <property type="match status" value="1"/>
</dbReference>
<feature type="domain" description="HAM1-like N-terminal" evidence="3">
    <location>
        <begin position="2"/>
        <end position="613"/>
    </location>
</feature>
<proteinExistence type="predicted"/>
<dbReference type="PANTHER" id="PTHR31138:SF1">
    <property type="entry name" value="PDZ DOMAIN-CONTAINING PROTEIN"/>
    <property type="match status" value="1"/>
</dbReference>
<feature type="region of interest" description="Disordered" evidence="1">
    <location>
        <begin position="836"/>
        <end position="857"/>
    </location>
</feature>
<keyword evidence="5" id="KW-1185">Reference proteome</keyword>
<organism evidence="4 5">
    <name type="scientific">Apiospora saccharicola</name>
    <dbReference type="NCBI Taxonomy" id="335842"/>
    <lineage>
        <taxon>Eukaryota</taxon>
        <taxon>Fungi</taxon>
        <taxon>Dikarya</taxon>
        <taxon>Ascomycota</taxon>
        <taxon>Pezizomycotina</taxon>
        <taxon>Sordariomycetes</taxon>
        <taxon>Xylariomycetidae</taxon>
        <taxon>Amphisphaeriales</taxon>
        <taxon>Apiosporaceae</taxon>
        <taxon>Apiospora</taxon>
    </lineage>
</organism>
<comment type="caution">
    <text evidence="4">The sequence shown here is derived from an EMBL/GenBank/DDBJ whole genome shotgun (WGS) entry which is preliminary data.</text>
</comment>
<evidence type="ECO:0000313" key="4">
    <source>
        <dbReference type="EMBL" id="KAK8057335.1"/>
    </source>
</evidence>
<evidence type="ECO:0000259" key="3">
    <source>
        <dbReference type="Pfam" id="PF19343"/>
    </source>
</evidence>
<name>A0ABR1UGV9_9PEZI</name>
<protein>
    <submittedName>
        <fullName evidence="4">Uncharacterized protein</fullName>
    </submittedName>
</protein>
<feature type="compositionally biased region" description="Polar residues" evidence="1">
    <location>
        <begin position="841"/>
        <end position="857"/>
    </location>
</feature>
<feature type="compositionally biased region" description="Basic and acidic residues" evidence="1">
    <location>
        <begin position="244"/>
        <end position="263"/>
    </location>
</feature>
<evidence type="ECO:0000256" key="1">
    <source>
        <dbReference type="SAM" id="MobiDB-lite"/>
    </source>
</evidence>
<feature type="domain" description="HAM1-like C-terminal" evidence="2">
    <location>
        <begin position="625"/>
        <end position="783"/>
    </location>
</feature>
<reference evidence="4 5" key="1">
    <citation type="submission" date="2023-01" db="EMBL/GenBank/DDBJ databases">
        <title>Analysis of 21 Apiospora genomes using comparative genomics revels a genus with tremendous synthesis potential of carbohydrate active enzymes and secondary metabolites.</title>
        <authorList>
            <person name="Sorensen T."/>
        </authorList>
    </citation>
    <scope>NUCLEOTIDE SEQUENCE [LARGE SCALE GENOMIC DNA]</scope>
    <source>
        <strain evidence="4 5">CBS 83171</strain>
    </source>
</reference>
<dbReference type="EMBL" id="JAQQWM010000007">
    <property type="protein sequence ID" value="KAK8057335.1"/>
    <property type="molecule type" value="Genomic_DNA"/>
</dbReference>
<evidence type="ECO:0000313" key="5">
    <source>
        <dbReference type="Proteomes" id="UP001446871"/>
    </source>
</evidence>
<dbReference type="Proteomes" id="UP001446871">
    <property type="component" value="Unassembled WGS sequence"/>
</dbReference>
<dbReference type="InterPro" id="IPR045967">
    <property type="entry name" value="HAM1-like_N"/>
</dbReference>
<dbReference type="Pfam" id="PF14613">
    <property type="entry name" value="HAM1_C"/>
    <property type="match status" value="1"/>
</dbReference>
<dbReference type="Pfam" id="PF19343">
    <property type="entry name" value="HAM1_N"/>
    <property type="match status" value="1"/>
</dbReference>
<dbReference type="InterPro" id="IPR027842">
    <property type="entry name" value="HAM1-like_C"/>
</dbReference>
<dbReference type="PANTHER" id="PTHR31138">
    <property type="entry name" value="CHROMOSOME 19, WHOLE GENOME SHOTGUN SEQUENCE"/>
    <property type="match status" value="1"/>
</dbReference>
<sequence>MSVNKPTDVKQKEADVNRKLQIYGIINAFQAGKVPSNDQIDIALNSFLASKALASPSSKLSTEGRALVADFREVVNQAKNLLLSKNEGNLLQDFVWQTTQFNPQAISTPGAPINKETAQQHGNQAMDGLRTLGTLLITNGQFRKLLNDATILLRDMAGDAAANTANKVRPDGDALNQIDRPAQDNTWHEAPNVNKDDLKSQFQNFYKGNPKEDAKDAASAGVNAAQPSSSGVNDQAGQQAAHGTAKDRLHENMSEEDRQKAEQTKQAGKETAAQYRERTKQYLAKKMPEDRREQTVWRLKKMVLECQQHPDYQQAITTLLDLAEQYGGHARQVTTGATGTVKEGRSGMAQAEADLKTLIERFANGTSSDDLWSSIQTVYEDADRDPELKDWFKSMNKYVRRCLQEQGYIMEEESTREWNRLYDHGNYLLRDRYRQHTDRIVDEVKFLGTQFDEDPMNKRFGQSVQKLFNDLGNDANGKPTFKPHLIKDLTEIIIPSAFESIAYIPIPRIEFSDPMIDAVVENLVLESDNFMPNVFEIASDHYFRWGRKSVANKNKQAFDVKVTGIQMDLRDVSYYVKRKQGFPAITDTGVANLFMGGDGFCFRMKLASADKDDRQNFFKIEKVDVDVTNLQVKLVKSNHKLLFGMFKPIMLKVLRPAVQKVAEKQLKDQFNQFDQLMYQVKLEADRALDEAKENPDQAPNIYQRYVTALQKKAMQGKEKAESVASQTKVNMAVTKEDSIFPNIHLPGGISTKATEYKELARKGEKWESPVFSIGEASKSKDLPSAPTVTRKAHNMASQAGSHTNGNAQGNGTLSGNGNAYSNGGYANGNALNGHNLGKPLDTTSPLGANPTNNQVTI</sequence>
<feature type="region of interest" description="Disordered" evidence="1">
    <location>
        <begin position="776"/>
        <end position="815"/>
    </location>
</feature>
<accession>A0ABR1UGV9</accession>
<feature type="compositionally biased region" description="Polar residues" evidence="1">
    <location>
        <begin position="225"/>
        <end position="238"/>
    </location>
</feature>
<gene>
    <name evidence="4" type="ORF">PG996_011272</name>
</gene>
<feature type="compositionally biased region" description="Polar residues" evidence="1">
    <location>
        <begin position="795"/>
        <end position="811"/>
    </location>
</feature>
<evidence type="ECO:0000259" key="2">
    <source>
        <dbReference type="Pfam" id="PF14613"/>
    </source>
</evidence>